<evidence type="ECO:0000313" key="1">
    <source>
        <dbReference type="EMBL" id="KAG5591161.1"/>
    </source>
</evidence>
<name>A0A9J5XSJ6_SOLCO</name>
<accession>A0A9J5XSJ6</accession>
<comment type="caution">
    <text evidence="1">The sequence shown here is derived from an EMBL/GenBank/DDBJ whole genome shotgun (WGS) entry which is preliminary data.</text>
</comment>
<dbReference type="AlphaFoldDB" id="A0A9J5XSJ6"/>
<keyword evidence="2" id="KW-1185">Reference proteome</keyword>
<proteinExistence type="predicted"/>
<dbReference type="EMBL" id="JACXVP010000008">
    <property type="protein sequence ID" value="KAG5591161.1"/>
    <property type="molecule type" value="Genomic_DNA"/>
</dbReference>
<evidence type="ECO:0000313" key="2">
    <source>
        <dbReference type="Proteomes" id="UP000824120"/>
    </source>
</evidence>
<organism evidence="1 2">
    <name type="scientific">Solanum commersonii</name>
    <name type="common">Commerson's wild potato</name>
    <name type="synonym">Commerson's nightshade</name>
    <dbReference type="NCBI Taxonomy" id="4109"/>
    <lineage>
        <taxon>Eukaryota</taxon>
        <taxon>Viridiplantae</taxon>
        <taxon>Streptophyta</taxon>
        <taxon>Embryophyta</taxon>
        <taxon>Tracheophyta</taxon>
        <taxon>Spermatophyta</taxon>
        <taxon>Magnoliopsida</taxon>
        <taxon>eudicotyledons</taxon>
        <taxon>Gunneridae</taxon>
        <taxon>Pentapetalae</taxon>
        <taxon>asterids</taxon>
        <taxon>lamiids</taxon>
        <taxon>Solanales</taxon>
        <taxon>Solanaceae</taxon>
        <taxon>Solanoideae</taxon>
        <taxon>Solaneae</taxon>
        <taxon>Solanum</taxon>
    </lineage>
</organism>
<dbReference type="Proteomes" id="UP000824120">
    <property type="component" value="Chromosome 8"/>
</dbReference>
<protein>
    <submittedName>
        <fullName evidence="1">Uncharacterized protein</fullName>
    </submittedName>
</protein>
<sequence length="113" mass="12841">MVKDNTFKYMCLVSLGVRKLYRGSDTALLEEYNSTNSQKKCKKWIKEALNESWASKPIVQLAQEPDLPSINSCQWNDNRLLITQVPQEKSLENLTNRIISSPAHTGLTARITS</sequence>
<reference evidence="1 2" key="1">
    <citation type="submission" date="2020-09" db="EMBL/GenBank/DDBJ databases">
        <title>De no assembly of potato wild relative species, Solanum commersonii.</title>
        <authorList>
            <person name="Cho K."/>
        </authorList>
    </citation>
    <scope>NUCLEOTIDE SEQUENCE [LARGE SCALE GENOMIC DNA]</scope>
    <source>
        <strain evidence="1">LZ3.2</strain>
        <tissue evidence="1">Leaf</tissue>
    </source>
</reference>
<gene>
    <name evidence="1" type="ORF">H5410_041675</name>
</gene>